<name>A0A9N7W0G6_PLEPL</name>
<dbReference type="AlphaFoldDB" id="A0A9N7W0G6"/>
<dbReference type="Proteomes" id="UP001153269">
    <property type="component" value="Unassembled WGS sequence"/>
</dbReference>
<dbReference type="EMBL" id="CADEAL010004362">
    <property type="protein sequence ID" value="CAB1457871.1"/>
    <property type="molecule type" value="Genomic_DNA"/>
</dbReference>
<feature type="compositionally biased region" description="Low complexity" evidence="1">
    <location>
        <begin position="25"/>
        <end position="41"/>
    </location>
</feature>
<sequence length="108" mass="11146">MVAQEPNTMVQVDILDAGQEQRTRALAGGAVAAQGQSSEAGHGLSTGGQPPALDVDQEPESQPEEERRQPGASGAGQGLEQATRGSLTPEEVRRQPGASSAGGRDWSR</sequence>
<keyword evidence="3" id="KW-1185">Reference proteome</keyword>
<proteinExistence type="predicted"/>
<organism evidence="2 3">
    <name type="scientific">Pleuronectes platessa</name>
    <name type="common">European plaice</name>
    <dbReference type="NCBI Taxonomy" id="8262"/>
    <lineage>
        <taxon>Eukaryota</taxon>
        <taxon>Metazoa</taxon>
        <taxon>Chordata</taxon>
        <taxon>Craniata</taxon>
        <taxon>Vertebrata</taxon>
        <taxon>Euteleostomi</taxon>
        <taxon>Actinopterygii</taxon>
        <taxon>Neopterygii</taxon>
        <taxon>Teleostei</taxon>
        <taxon>Neoteleostei</taxon>
        <taxon>Acanthomorphata</taxon>
        <taxon>Carangaria</taxon>
        <taxon>Pleuronectiformes</taxon>
        <taxon>Pleuronectoidei</taxon>
        <taxon>Pleuronectidae</taxon>
        <taxon>Pleuronectes</taxon>
    </lineage>
</organism>
<gene>
    <name evidence="2" type="ORF">PLEPLA_LOCUS45699</name>
</gene>
<evidence type="ECO:0000313" key="3">
    <source>
        <dbReference type="Proteomes" id="UP001153269"/>
    </source>
</evidence>
<protein>
    <submittedName>
        <fullName evidence="2">Uncharacterized protein</fullName>
    </submittedName>
</protein>
<evidence type="ECO:0000313" key="2">
    <source>
        <dbReference type="EMBL" id="CAB1457871.1"/>
    </source>
</evidence>
<feature type="region of interest" description="Disordered" evidence="1">
    <location>
        <begin position="24"/>
        <end position="108"/>
    </location>
</feature>
<evidence type="ECO:0000256" key="1">
    <source>
        <dbReference type="SAM" id="MobiDB-lite"/>
    </source>
</evidence>
<accession>A0A9N7W0G6</accession>
<comment type="caution">
    <text evidence="2">The sequence shown here is derived from an EMBL/GenBank/DDBJ whole genome shotgun (WGS) entry which is preliminary data.</text>
</comment>
<reference evidence="2" key="1">
    <citation type="submission" date="2020-03" db="EMBL/GenBank/DDBJ databases">
        <authorList>
            <person name="Weist P."/>
        </authorList>
    </citation>
    <scope>NUCLEOTIDE SEQUENCE</scope>
</reference>